<feature type="signal peptide" evidence="1">
    <location>
        <begin position="1"/>
        <end position="20"/>
    </location>
</feature>
<dbReference type="EMBL" id="PZZZ01000004">
    <property type="protein sequence ID" value="PTM95227.1"/>
    <property type="molecule type" value="Genomic_DNA"/>
</dbReference>
<comment type="caution">
    <text evidence="2">The sequence shown here is derived from an EMBL/GenBank/DDBJ whole genome shotgun (WGS) entry which is preliminary data.</text>
</comment>
<accession>A0A2T5B8F1</accession>
<name>A0A2T5B8F1_MYCDI</name>
<dbReference type="OrthoDB" id="7478819at2"/>
<evidence type="ECO:0000256" key="1">
    <source>
        <dbReference type="SAM" id="SignalP"/>
    </source>
</evidence>
<evidence type="ECO:0000313" key="2">
    <source>
        <dbReference type="EMBL" id="PTM95227.1"/>
    </source>
</evidence>
<dbReference type="RefSeq" id="WP_108002953.1">
    <property type="nucleotide sequence ID" value="NZ_JBHEEX010000007.1"/>
</dbReference>
<dbReference type="InterPro" id="IPR011990">
    <property type="entry name" value="TPR-like_helical_dom_sf"/>
</dbReference>
<proteinExistence type="predicted"/>
<dbReference type="AlphaFoldDB" id="A0A2T5B8F1"/>
<gene>
    <name evidence="2" type="ORF">C7449_104300</name>
</gene>
<keyword evidence="3" id="KW-1185">Reference proteome</keyword>
<evidence type="ECO:0000313" key="3">
    <source>
        <dbReference type="Proteomes" id="UP000241247"/>
    </source>
</evidence>
<keyword evidence="1" id="KW-0732">Signal</keyword>
<feature type="chain" id="PRO_5015641577" description="Secreted protein" evidence="1">
    <location>
        <begin position="21"/>
        <end position="82"/>
    </location>
</feature>
<reference evidence="2 3" key="1">
    <citation type="submission" date="2018-04" db="EMBL/GenBank/DDBJ databases">
        <title>Genomic Encyclopedia of Type Strains, Phase IV (KMG-IV): sequencing the most valuable type-strain genomes for metagenomic binning, comparative biology and taxonomic classification.</title>
        <authorList>
            <person name="Goeker M."/>
        </authorList>
    </citation>
    <scope>NUCLEOTIDE SEQUENCE [LARGE SCALE GENOMIC DNA]</scope>
    <source>
        <strain evidence="2 3">DSM 7138</strain>
    </source>
</reference>
<protein>
    <recommendedName>
        <fullName evidence="4">Secreted protein</fullName>
    </recommendedName>
</protein>
<organism evidence="2 3">
    <name type="scientific">Mycoplana dimorpha</name>
    <dbReference type="NCBI Taxonomy" id="28320"/>
    <lineage>
        <taxon>Bacteria</taxon>
        <taxon>Pseudomonadati</taxon>
        <taxon>Pseudomonadota</taxon>
        <taxon>Alphaproteobacteria</taxon>
        <taxon>Hyphomicrobiales</taxon>
        <taxon>Rhizobiaceae</taxon>
        <taxon>Mycoplana</taxon>
    </lineage>
</organism>
<dbReference type="Gene3D" id="1.25.40.10">
    <property type="entry name" value="Tetratricopeptide repeat domain"/>
    <property type="match status" value="1"/>
</dbReference>
<sequence length="82" mass="9325">MTVRRRCLVTGLGWVAAAVAVPVPVSFAVMNTPPDNDEAVRAEYRRLQARGTVEAYELFIERHPDHPLADDARRALERLRRK</sequence>
<dbReference type="Proteomes" id="UP000241247">
    <property type="component" value="Unassembled WGS sequence"/>
</dbReference>
<evidence type="ECO:0008006" key="4">
    <source>
        <dbReference type="Google" id="ProtNLM"/>
    </source>
</evidence>